<dbReference type="InterPro" id="IPR011041">
    <property type="entry name" value="Quinoprot_gluc/sorb_DH_b-prop"/>
</dbReference>
<evidence type="ECO:0000256" key="2">
    <source>
        <dbReference type="ARBA" id="ARBA00022723"/>
    </source>
</evidence>
<dbReference type="PROSITE" id="PS51007">
    <property type="entry name" value="CYTC"/>
    <property type="match status" value="1"/>
</dbReference>
<evidence type="ECO:0000313" key="8">
    <source>
        <dbReference type="Proteomes" id="UP000318878"/>
    </source>
</evidence>
<dbReference type="SUPFAM" id="SSF46626">
    <property type="entry name" value="Cytochrome c"/>
    <property type="match status" value="1"/>
</dbReference>
<sequence length="1087" mass="120025" precursor="true">MPRFALLLLTLTLQTSLAAPSFAVEEAAGISVPEGFRATLYADDDLAHDIYSMTLDAEGRVVVAGAGYVKTLHDDDGDGVADRATLFSDVPRSGAHGMAFRGTDLYCTGDLGLLKLSDSDGDGKADGDPEVLAQARHPEHGANGVVFGADGWIYVICGNDANIFERHVTTPHSPVKHPQLGAIFRVHPKTKQSEVVAHGFRNPYDFAFDASGRMWTVDADGERDQYLPWYVPNRLFDIGVAQHHGWVLHGWQRSWNRPQTFFDSRARAVEVGRGSPTGVETYRHWAFPKKYNEGVFSQCWTLGRVYFFPLTPNGGGSDAKQEIFLETTGAAGLAPVDMVIGKEGEMYVAIGGRGTRGSVFKIEYVGDPIEPPKGANPLEEVLTAPQPQMAWSHANWAPQAEELGRAAFADAMLDETRDSLQRVRAIEIITELFGGLQDGDEVSKLLGDKNEAVVARAVWSLAARRDAVCPPLLYRMTYHQSQSVRRAAWEAIASAALVDEAAERCNWQALEDPDRSVRSAALYAAKRLLDQNPQAEFSVESSIAALWEKTAAGQTSEEVIVAVIHQAAERLQTATTEHEQADAIRVVQIALGDVTAQKVEPDVYAGYSPGRPMTAPLTMWDKLAAKLDPIFPTGKPAVDPEIARTLAMIEQPAPKFVEEVTQSWTDDSTVEDDLHYLFCLSRIPGDRSREEVAAEAEAWLSLHEKMADQGITISRNWSLRTGEAFETALRQTPQLADAMLQSDSFGLLEHSLFASFFTPQQQAAAAQRIVEDNDIEDVTESWPEAMIPLVDRLPEEERLEVLRIRWDDFNMRHAVLERLGQTRRKEDRPLFVESLLSASPQSVLLAAEILAQMPKEDVTEDELLAAMKALRSACMPGQPPEQSTAIAQLLTEWTDRAVINPPIPTGDLTQAYQGWFDWFAAKYPARHKELFAYAADEASWKARLAEVDWDVGSAKRGEAVFSARGCKQCHASTGRLGPGLENITGRFRQFDLFMAIVDPNRDVSPLFHTTQFMTRSGKSFIGTVIYESPAGTLIQTGPGVTERIMEDEITIRRPSRRSMMPVGLLNGVDDQGLADLYAYLQSLRTNK</sequence>
<dbReference type="GO" id="GO:0009055">
    <property type="term" value="F:electron transfer activity"/>
    <property type="evidence" value="ECO:0007669"/>
    <property type="project" value="InterPro"/>
</dbReference>
<dbReference type="Proteomes" id="UP000318878">
    <property type="component" value="Unassembled WGS sequence"/>
</dbReference>
<proteinExistence type="predicted"/>
<dbReference type="InterPro" id="IPR016024">
    <property type="entry name" value="ARM-type_fold"/>
</dbReference>
<gene>
    <name evidence="7" type="ORF">Enr8_18790</name>
</gene>
<protein>
    <recommendedName>
        <fullName evidence="6">Cytochrome c domain-containing protein</fullName>
    </recommendedName>
</protein>
<dbReference type="RefSeq" id="WP_146430748.1">
    <property type="nucleotide sequence ID" value="NZ_SJPF01000002.1"/>
</dbReference>
<dbReference type="Gene3D" id="1.25.10.10">
    <property type="entry name" value="Leucine-rich Repeat Variant"/>
    <property type="match status" value="1"/>
</dbReference>
<evidence type="ECO:0000259" key="6">
    <source>
        <dbReference type="PROSITE" id="PS51007"/>
    </source>
</evidence>
<comment type="caution">
    <text evidence="7">The sequence shown here is derived from an EMBL/GenBank/DDBJ whole genome shotgun (WGS) entry which is preliminary data.</text>
</comment>
<dbReference type="Pfam" id="PF23500">
    <property type="entry name" value="DUF7133"/>
    <property type="match status" value="1"/>
</dbReference>
<dbReference type="GO" id="GO:0020037">
    <property type="term" value="F:heme binding"/>
    <property type="evidence" value="ECO:0007669"/>
    <property type="project" value="InterPro"/>
</dbReference>
<dbReference type="EMBL" id="SJPF01000002">
    <property type="protein sequence ID" value="TWT34470.1"/>
    <property type="molecule type" value="Genomic_DNA"/>
</dbReference>
<dbReference type="InterPro" id="IPR011989">
    <property type="entry name" value="ARM-like"/>
</dbReference>
<name>A0A5C5V8X0_9BACT</name>
<evidence type="ECO:0000313" key="7">
    <source>
        <dbReference type="EMBL" id="TWT34470.1"/>
    </source>
</evidence>
<evidence type="ECO:0000256" key="5">
    <source>
        <dbReference type="SAM" id="SignalP"/>
    </source>
</evidence>
<dbReference type="PANTHER" id="PTHR33546">
    <property type="entry name" value="LARGE, MULTIFUNCTIONAL SECRETED PROTEIN-RELATED"/>
    <property type="match status" value="1"/>
</dbReference>
<evidence type="ECO:0000256" key="4">
    <source>
        <dbReference type="PROSITE-ProRule" id="PRU00433"/>
    </source>
</evidence>
<dbReference type="SUPFAM" id="SSF50952">
    <property type="entry name" value="Soluble quinoprotein glucose dehydrogenase"/>
    <property type="match status" value="1"/>
</dbReference>
<dbReference type="InterPro" id="IPR011042">
    <property type="entry name" value="6-blade_b-propeller_TolB-like"/>
</dbReference>
<evidence type="ECO:0000256" key="1">
    <source>
        <dbReference type="ARBA" id="ARBA00022617"/>
    </source>
</evidence>
<accession>A0A5C5V8X0</accession>
<dbReference type="Gene3D" id="1.10.760.10">
    <property type="entry name" value="Cytochrome c-like domain"/>
    <property type="match status" value="1"/>
</dbReference>
<feature type="domain" description="Cytochrome c" evidence="6">
    <location>
        <begin position="952"/>
        <end position="1084"/>
    </location>
</feature>
<keyword evidence="2 4" id="KW-0479">Metal-binding</keyword>
<keyword evidence="8" id="KW-1185">Reference proteome</keyword>
<keyword evidence="1 4" id="KW-0349">Heme</keyword>
<dbReference type="InterPro" id="IPR036909">
    <property type="entry name" value="Cyt_c-like_dom_sf"/>
</dbReference>
<feature type="chain" id="PRO_5022832314" description="Cytochrome c domain-containing protein" evidence="5">
    <location>
        <begin position="24"/>
        <end position="1087"/>
    </location>
</feature>
<dbReference type="InterPro" id="IPR055557">
    <property type="entry name" value="DUF7133"/>
</dbReference>
<dbReference type="InterPro" id="IPR013427">
    <property type="entry name" value="Haem-bd_dom_put"/>
</dbReference>
<evidence type="ECO:0000256" key="3">
    <source>
        <dbReference type="ARBA" id="ARBA00023004"/>
    </source>
</evidence>
<organism evidence="7 8">
    <name type="scientific">Blastopirellula retiformator</name>
    <dbReference type="NCBI Taxonomy" id="2527970"/>
    <lineage>
        <taxon>Bacteria</taxon>
        <taxon>Pseudomonadati</taxon>
        <taxon>Planctomycetota</taxon>
        <taxon>Planctomycetia</taxon>
        <taxon>Pirellulales</taxon>
        <taxon>Pirellulaceae</taxon>
        <taxon>Blastopirellula</taxon>
    </lineage>
</organism>
<feature type="signal peptide" evidence="5">
    <location>
        <begin position="1"/>
        <end position="23"/>
    </location>
</feature>
<dbReference type="SUPFAM" id="SSF48371">
    <property type="entry name" value="ARM repeat"/>
    <property type="match status" value="1"/>
</dbReference>
<dbReference type="Gene3D" id="2.120.10.30">
    <property type="entry name" value="TolB, C-terminal domain"/>
    <property type="match status" value="1"/>
</dbReference>
<keyword evidence="5" id="KW-0732">Signal</keyword>
<dbReference type="GO" id="GO:0046872">
    <property type="term" value="F:metal ion binding"/>
    <property type="evidence" value="ECO:0007669"/>
    <property type="project" value="UniProtKB-KW"/>
</dbReference>
<dbReference type="AlphaFoldDB" id="A0A5C5V8X0"/>
<reference evidence="7 8" key="1">
    <citation type="submission" date="2019-02" db="EMBL/GenBank/DDBJ databases">
        <title>Deep-cultivation of Planctomycetes and their phenomic and genomic characterization uncovers novel biology.</title>
        <authorList>
            <person name="Wiegand S."/>
            <person name="Jogler M."/>
            <person name="Boedeker C."/>
            <person name="Pinto D."/>
            <person name="Vollmers J."/>
            <person name="Rivas-Marin E."/>
            <person name="Kohn T."/>
            <person name="Peeters S.H."/>
            <person name="Heuer A."/>
            <person name="Rast P."/>
            <person name="Oberbeckmann S."/>
            <person name="Bunk B."/>
            <person name="Jeske O."/>
            <person name="Meyerdierks A."/>
            <person name="Storesund J.E."/>
            <person name="Kallscheuer N."/>
            <person name="Luecker S."/>
            <person name="Lage O.M."/>
            <person name="Pohl T."/>
            <person name="Merkel B.J."/>
            <person name="Hornburger P."/>
            <person name="Mueller R.-W."/>
            <person name="Bruemmer F."/>
            <person name="Labrenz M."/>
            <person name="Spormann A.M."/>
            <person name="Op Den Camp H."/>
            <person name="Overmann J."/>
            <person name="Amann R."/>
            <person name="Jetten M.S.M."/>
            <person name="Mascher T."/>
            <person name="Medema M.H."/>
            <person name="Devos D.P."/>
            <person name="Kaster A.-K."/>
            <person name="Ovreas L."/>
            <person name="Rohde M."/>
            <person name="Galperin M.Y."/>
            <person name="Jogler C."/>
        </authorList>
    </citation>
    <scope>NUCLEOTIDE SEQUENCE [LARGE SCALE GENOMIC DNA]</scope>
    <source>
        <strain evidence="7 8">Enr8</strain>
    </source>
</reference>
<keyword evidence="3 4" id="KW-0408">Iron</keyword>
<dbReference type="InterPro" id="IPR009056">
    <property type="entry name" value="Cyt_c-like_dom"/>
</dbReference>
<dbReference type="OrthoDB" id="223239at2"/>
<dbReference type="PANTHER" id="PTHR33546:SF1">
    <property type="entry name" value="LARGE, MULTIFUNCTIONAL SECRETED PROTEIN"/>
    <property type="match status" value="1"/>
</dbReference>
<dbReference type="NCBIfam" id="TIGR02603">
    <property type="entry name" value="CxxCH_TIGR02603"/>
    <property type="match status" value="1"/>
</dbReference>